<dbReference type="SMART" id="SM00882">
    <property type="entry name" value="CoA_trans"/>
    <property type="match status" value="1"/>
</dbReference>
<keyword evidence="2 3" id="KW-0808">Transferase</keyword>
<dbReference type="EMBL" id="BAAACF010000001">
    <property type="protein sequence ID" value="GAA0720299.1"/>
    <property type="molecule type" value="Genomic_DNA"/>
</dbReference>
<dbReference type="SUPFAM" id="SSF100950">
    <property type="entry name" value="NagB/RpiA/CoA transferase-like"/>
    <property type="match status" value="1"/>
</dbReference>
<dbReference type="InterPro" id="IPR012792">
    <property type="entry name" value="3-oxoacid_CoA-transf_A"/>
</dbReference>
<dbReference type="PANTHER" id="PTHR13707">
    <property type="entry name" value="KETOACID-COENZYME A TRANSFERASE"/>
    <property type="match status" value="1"/>
</dbReference>
<evidence type="ECO:0000256" key="1">
    <source>
        <dbReference type="ARBA" id="ARBA00005612"/>
    </source>
</evidence>
<dbReference type="NCBIfam" id="NF007394">
    <property type="entry name" value="PRK09920.1"/>
    <property type="match status" value="1"/>
</dbReference>
<keyword evidence="4" id="KW-1185">Reference proteome</keyword>
<dbReference type="InterPro" id="IPR004163">
    <property type="entry name" value="CoA_transf_BS"/>
</dbReference>
<proteinExistence type="inferred from homology"/>
<evidence type="ECO:0000256" key="2">
    <source>
        <dbReference type="ARBA" id="ARBA00022679"/>
    </source>
</evidence>
<dbReference type="Pfam" id="PF01144">
    <property type="entry name" value="CoA_trans"/>
    <property type="match status" value="1"/>
</dbReference>
<sequence length="217" mass="23330">MNKLITLEESVSKVKDGMSIMVGGFLAVGSPCKIIDGLVEKGIKDLTIICSDTSYVDRGVGKLVVNNQVKKVITSHIGTNAETGRRMNAGELDVELVPQGTLAERIRCGGAGLGGFLTPTGIGTIVEEGKEKFTVDGKEYILEKPLKADIAIIFGSKVDTRGNVYYNYSTRNFNPLMATAADMVIVEAESLAEVGEIDPNHVMTPGIFVDYIVKEDK</sequence>
<comment type="similarity">
    <text evidence="1">Belongs to the 3-oxoacid CoA-transferase subunit A family.</text>
</comment>
<name>A0ABP3U2I2_9CLOT</name>
<dbReference type="PANTHER" id="PTHR13707:SF60">
    <property type="entry name" value="ACETATE COA-TRANSFERASE SUBUNIT ALPHA"/>
    <property type="match status" value="1"/>
</dbReference>
<evidence type="ECO:0000313" key="4">
    <source>
        <dbReference type="Proteomes" id="UP001500339"/>
    </source>
</evidence>
<organism evidence="3 4">
    <name type="scientific">Clostridium malenominatum</name>
    <dbReference type="NCBI Taxonomy" id="1539"/>
    <lineage>
        <taxon>Bacteria</taxon>
        <taxon>Bacillati</taxon>
        <taxon>Bacillota</taxon>
        <taxon>Clostridia</taxon>
        <taxon>Eubacteriales</taxon>
        <taxon>Clostridiaceae</taxon>
        <taxon>Clostridium</taxon>
    </lineage>
</organism>
<protein>
    <submittedName>
        <fullName evidence="3">CoA transferase subunit A</fullName>
    </submittedName>
</protein>
<reference evidence="4" key="1">
    <citation type="journal article" date="2019" name="Int. J. Syst. Evol. Microbiol.">
        <title>The Global Catalogue of Microorganisms (GCM) 10K type strain sequencing project: providing services to taxonomists for standard genome sequencing and annotation.</title>
        <authorList>
            <consortium name="The Broad Institute Genomics Platform"/>
            <consortium name="The Broad Institute Genome Sequencing Center for Infectious Disease"/>
            <person name="Wu L."/>
            <person name="Ma J."/>
        </authorList>
    </citation>
    <scope>NUCLEOTIDE SEQUENCE [LARGE SCALE GENOMIC DNA]</scope>
    <source>
        <strain evidence="4">JCM 1405</strain>
    </source>
</reference>
<dbReference type="PROSITE" id="PS01273">
    <property type="entry name" value="COA_TRANSF_1"/>
    <property type="match status" value="1"/>
</dbReference>
<comment type="caution">
    <text evidence="3">The sequence shown here is derived from an EMBL/GenBank/DDBJ whole genome shotgun (WGS) entry which is preliminary data.</text>
</comment>
<gene>
    <name evidence="3" type="ORF">GCM10008905_09330</name>
</gene>
<accession>A0ABP3U2I2</accession>
<dbReference type="Gene3D" id="3.40.1080.10">
    <property type="entry name" value="Glutaconate Coenzyme A-transferase"/>
    <property type="match status" value="1"/>
</dbReference>
<evidence type="ECO:0000313" key="3">
    <source>
        <dbReference type="EMBL" id="GAA0720299.1"/>
    </source>
</evidence>
<dbReference type="NCBIfam" id="TIGR02429">
    <property type="entry name" value="pcaI_scoA_fam"/>
    <property type="match status" value="1"/>
</dbReference>
<dbReference type="Proteomes" id="UP001500339">
    <property type="component" value="Unassembled WGS sequence"/>
</dbReference>
<dbReference type="InterPro" id="IPR004165">
    <property type="entry name" value="CoA_trans_fam_I"/>
</dbReference>
<dbReference type="RefSeq" id="WP_343767197.1">
    <property type="nucleotide sequence ID" value="NZ_BAAACF010000001.1"/>
</dbReference>
<dbReference type="InterPro" id="IPR037171">
    <property type="entry name" value="NagB/RpiA_transferase-like"/>
</dbReference>
<dbReference type="GO" id="GO:0016740">
    <property type="term" value="F:transferase activity"/>
    <property type="evidence" value="ECO:0007669"/>
    <property type="project" value="UniProtKB-KW"/>
</dbReference>